<evidence type="ECO:0000256" key="1">
    <source>
        <dbReference type="ARBA" id="ARBA00038101"/>
    </source>
</evidence>
<proteinExistence type="inferred from homology"/>
<feature type="compositionally biased region" description="Low complexity" evidence="2">
    <location>
        <begin position="268"/>
        <end position="279"/>
    </location>
</feature>
<evidence type="ECO:0000313" key="3">
    <source>
        <dbReference type="EMBL" id="KAG0257969.1"/>
    </source>
</evidence>
<dbReference type="SUPFAM" id="SSF81901">
    <property type="entry name" value="HCP-like"/>
    <property type="match status" value="2"/>
</dbReference>
<dbReference type="InterPro" id="IPR006597">
    <property type="entry name" value="Sel1-like"/>
</dbReference>
<feature type="compositionally biased region" description="Polar residues" evidence="2">
    <location>
        <begin position="280"/>
        <end position="293"/>
    </location>
</feature>
<feature type="region of interest" description="Disordered" evidence="2">
    <location>
        <begin position="157"/>
        <end position="242"/>
    </location>
</feature>
<comment type="caution">
    <text evidence="3">The sequence shown here is derived from an EMBL/GenBank/DDBJ whole genome shotgun (WGS) entry which is preliminary data.</text>
</comment>
<dbReference type="PANTHER" id="PTHR11102:SF160">
    <property type="entry name" value="ERAD-ASSOCIATED E3 UBIQUITIN-PROTEIN LIGASE COMPONENT HRD3"/>
    <property type="match status" value="1"/>
</dbReference>
<dbReference type="Pfam" id="PF08238">
    <property type="entry name" value="Sel1"/>
    <property type="match status" value="9"/>
</dbReference>
<feature type="compositionally biased region" description="Polar residues" evidence="2">
    <location>
        <begin position="254"/>
        <end position="267"/>
    </location>
</feature>
<dbReference type="SMART" id="SM00671">
    <property type="entry name" value="SEL1"/>
    <property type="match status" value="8"/>
</dbReference>
<protein>
    <recommendedName>
        <fullName evidence="5">HCP-like protein</fullName>
    </recommendedName>
</protein>
<sequence>MTNESDVKDTFHKFFEASIGAASLGSEGNVKAMEWYLKAVQDNASAQYSLGVLYHHESLAQAVRIINRAGQTVNGHSAPSEILYIDCNHDIVSGKTVILWDDVLGVSKKVVHVRDGSKILPFLKGSDLKTLDPLRIAAMLEKTLDVVVEGQLAVTGAQSTSTTVTDTPVQDTPSNSNNIPASASSFQIKTPTIPTPQQPNVEDMPGGIAGNPDTTTSVTSSVSNSNINANPTSAPTTTSTPKTAIVGMKEPLLRSTSSAETSTQQPLSSSSEAVDSSASFTQQNATASGSSLPRKTAPVCDTKSSPCIRGLVTNTDDDDDDILGLRITDVEDVEVALQRIFELSLEAGSLGDPLSQYRVGMFHKRGLGIPQDYTKAMRWFLKASKHYFMRAQFEIGELYYFGHGVSKDNARATEWYLKAAEQGHGSARYRVSILYKTSQGVPQDDVKAITWLLKAACVGHPLAQYEMGELYYYGRGVSMDNAKAMEWYLKAADQGNADAQWSIGFLYNNGLGVPQDHTKAMEWYLKADNSNHARAQYEIGELFFYGHGVSKDSVEAKAWYLKAAEQDHPAAQYSVGLLYHQSMGVEQDYSRAMTWFLKAALQGHALSQYS</sequence>
<organism evidence="3 4">
    <name type="scientific">Linnemannia exigua</name>
    <dbReference type="NCBI Taxonomy" id="604196"/>
    <lineage>
        <taxon>Eukaryota</taxon>
        <taxon>Fungi</taxon>
        <taxon>Fungi incertae sedis</taxon>
        <taxon>Mucoromycota</taxon>
        <taxon>Mortierellomycotina</taxon>
        <taxon>Mortierellomycetes</taxon>
        <taxon>Mortierellales</taxon>
        <taxon>Mortierellaceae</taxon>
        <taxon>Linnemannia</taxon>
    </lineage>
</organism>
<accession>A0AAD4D297</accession>
<dbReference type="PANTHER" id="PTHR11102">
    <property type="entry name" value="SEL-1-LIKE PROTEIN"/>
    <property type="match status" value="1"/>
</dbReference>
<dbReference type="AlphaFoldDB" id="A0AAD4D297"/>
<feature type="compositionally biased region" description="Low complexity" evidence="2">
    <location>
        <begin position="214"/>
        <end position="242"/>
    </location>
</feature>
<name>A0AAD4D297_9FUNG</name>
<evidence type="ECO:0000256" key="2">
    <source>
        <dbReference type="SAM" id="MobiDB-lite"/>
    </source>
</evidence>
<evidence type="ECO:0000313" key="4">
    <source>
        <dbReference type="Proteomes" id="UP001194580"/>
    </source>
</evidence>
<gene>
    <name evidence="3" type="ORF">BGZ95_005091</name>
</gene>
<dbReference type="EMBL" id="JAAAIL010002356">
    <property type="protein sequence ID" value="KAG0257969.1"/>
    <property type="molecule type" value="Genomic_DNA"/>
</dbReference>
<dbReference type="Proteomes" id="UP001194580">
    <property type="component" value="Unassembled WGS sequence"/>
</dbReference>
<keyword evidence="4" id="KW-1185">Reference proteome</keyword>
<evidence type="ECO:0008006" key="5">
    <source>
        <dbReference type="Google" id="ProtNLM"/>
    </source>
</evidence>
<feature type="region of interest" description="Disordered" evidence="2">
    <location>
        <begin position="254"/>
        <end position="313"/>
    </location>
</feature>
<dbReference type="Gene3D" id="1.25.40.10">
    <property type="entry name" value="Tetratricopeptide repeat domain"/>
    <property type="match status" value="3"/>
</dbReference>
<feature type="compositionally biased region" description="Low complexity" evidence="2">
    <location>
        <begin position="158"/>
        <end position="192"/>
    </location>
</feature>
<reference evidence="3" key="1">
    <citation type="journal article" date="2020" name="Fungal Divers.">
        <title>Resolving the Mortierellaceae phylogeny through synthesis of multi-gene phylogenetics and phylogenomics.</title>
        <authorList>
            <person name="Vandepol N."/>
            <person name="Liber J."/>
            <person name="Desiro A."/>
            <person name="Na H."/>
            <person name="Kennedy M."/>
            <person name="Barry K."/>
            <person name="Grigoriev I.V."/>
            <person name="Miller A.N."/>
            <person name="O'Donnell K."/>
            <person name="Stajich J.E."/>
            <person name="Bonito G."/>
        </authorList>
    </citation>
    <scope>NUCLEOTIDE SEQUENCE</scope>
    <source>
        <strain evidence="3">NRRL 28262</strain>
    </source>
</reference>
<feature type="non-terminal residue" evidence="3">
    <location>
        <position position="610"/>
    </location>
</feature>
<dbReference type="InterPro" id="IPR050767">
    <property type="entry name" value="Sel1_AlgK"/>
</dbReference>
<dbReference type="InterPro" id="IPR011990">
    <property type="entry name" value="TPR-like_helical_dom_sf"/>
</dbReference>
<comment type="similarity">
    <text evidence="1">Belongs to the sel-1 family.</text>
</comment>